<evidence type="ECO:0000313" key="1">
    <source>
        <dbReference type="EMBL" id="KAL2074418.1"/>
    </source>
</evidence>
<gene>
    <name evidence="1" type="ORF">VTL71DRAFT_8196</name>
</gene>
<name>A0ABR4CWV2_9HELO</name>
<dbReference type="EMBL" id="JAZHXI010000002">
    <property type="protein sequence ID" value="KAL2074418.1"/>
    <property type="molecule type" value="Genomic_DNA"/>
</dbReference>
<proteinExistence type="predicted"/>
<reference evidence="1 2" key="1">
    <citation type="journal article" date="2024" name="Commun. Biol.">
        <title>Comparative genomic analysis of thermophilic fungi reveals convergent evolutionary adaptations and gene losses.</title>
        <authorList>
            <person name="Steindorff A.S."/>
            <person name="Aguilar-Pontes M.V."/>
            <person name="Robinson A.J."/>
            <person name="Andreopoulos B."/>
            <person name="LaButti K."/>
            <person name="Kuo A."/>
            <person name="Mondo S."/>
            <person name="Riley R."/>
            <person name="Otillar R."/>
            <person name="Haridas S."/>
            <person name="Lipzen A."/>
            <person name="Grimwood J."/>
            <person name="Schmutz J."/>
            <person name="Clum A."/>
            <person name="Reid I.D."/>
            <person name="Moisan M.C."/>
            <person name="Butler G."/>
            <person name="Nguyen T.T.M."/>
            <person name="Dewar K."/>
            <person name="Conant G."/>
            <person name="Drula E."/>
            <person name="Henrissat B."/>
            <person name="Hansel C."/>
            <person name="Singer S."/>
            <person name="Hutchinson M.I."/>
            <person name="de Vries R.P."/>
            <person name="Natvig D.O."/>
            <person name="Powell A.J."/>
            <person name="Tsang A."/>
            <person name="Grigoriev I.V."/>
        </authorList>
    </citation>
    <scope>NUCLEOTIDE SEQUENCE [LARGE SCALE GENOMIC DNA]</scope>
    <source>
        <strain evidence="1 2">CBS 494.80</strain>
    </source>
</reference>
<sequence length="71" mass="8415">MSIYLRSNLGQSPIPFSVRFRRTHLLAATHFATIYYPTHKFLLVDHSYVRTYRKDSAPRRRPFRDFSLALG</sequence>
<keyword evidence="2" id="KW-1185">Reference proteome</keyword>
<accession>A0ABR4CWV2</accession>
<evidence type="ECO:0000313" key="2">
    <source>
        <dbReference type="Proteomes" id="UP001595075"/>
    </source>
</evidence>
<comment type="caution">
    <text evidence="1">The sequence shown here is derived from an EMBL/GenBank/DDBJ whole genome shotgun (WGS) entry which is preliminary data.</text>
</comment>
<protein>
    <submittedName>
        <fullName evidence="1">Uncharacterized protein</fullName>
    </submittedName>
</protein>
<organism evidence="1 2">
    <name type="scientific">Oculimacula yallundae</name>
    <dbReference type="NCBI Taxonomy" id="86028"/>
    <lineage>
        <taxon>Eukaryota</taxon>
        <taxon>Fungi</taxon>
        <taxon>Dikarya</taxon>
        <taxon>Ascomycota</taxon>
        <taxon>Pezizomycotina</taxon>
        <taxon>Leotiomycetes</taxon>
        <taxon>Helotiales</taxon>
        <taxon>Ploettnerulaceae</taxon>
        <taxon>Oculimacula</taxon>
    </lineage>
</organism>
<dbReference type="Proteomes" id="UP001595075">
    <property type="component" value="Unassembled WGS sequence"/>
</dbReference>